<sequence>KLSALNFKFEAVKKPDLVHTSISAGIFTNPFRPAKSLLSCLCVEENKLPLQSRVVRTRFLCREYNRN</sequence>
<evidence type="ECO:0000313" key="1">
    <source>
        <dbReference type="EMBL" id="JAC70454.1"/>
    </source>
</evidence>
<name>A0A061RI44_9CHLO</name>
<dbReference type="AlphaFoldDB" id="A0A061RI44"/>
<dbReference type="EMBL" id="GBEZ01015733">
    <property type="protein sequence ID" value="JAC70454.1"/>
    <property type="molecule type" value="Transcribed_RNA"/>
</dbReference>
<reference evidence="1" key="1">
    <citation type="submission" date="2014-05" db="EMBL/GenBank/DDBJ databases">
        <title>The transcriptome of the halophilic microalga Tetraselmis sp. GSL018 isolated from the Great Salt Lake, Utah.</title>
        <authorList>
            <person name="Jinkerson R.E."/>
            <person name="D'Adamo S."/>
            <person name="Posewitz M.C."/>
        </authorList>
    </citation>
    <scope>NUCLEOTIDE SEQUENCE</scope>
    <source>
        <strain evidence="1">GSL018</strain>
    </source>
</reference>
<protein>
    <submittedName>
        <fullName evidence="1">Uncharacterized protein</fullName>
    </submittedName>
</protein>
<accession>A0A061RI44</accession>
<feature type="non-terminal residue" evidence="1">
    <location>
        <position position="1"/>
    </location>
</feature>
<gene>
    <name evidence="1" type="ORF">TSPGSL018_4100</name>
</gene>
<proteinExistence type="predicted"/>
<organism evidence="1">
    <name type="scientific">Tetraselmis sp. GSL018</name>
    <dbReference type="NCBI Taxonomy" id="582737"/>
    <lineage>
        <taxon>Eukaryota</taxon>
        <taxon>Viridiplantae</taxon>
        <taxon>Chlorophyta</taxon>
        <taxon>core chlorophytes</taxon>
        <taxon>Chlorodendrophyceae</taxon>
        <taxon>Chlorodendrales</taxon>
        <taxon>Chlorodendraceae</taxon>
        <taxon>Tetraselmis</taxon>
    </lineage>
</organism>